<evidence type="ECO:0000313" key="1">
    <source>
        <dbReference type="EMBL" id="SVD89352.1"/>
    </source>
</evidence>
<dbReference type="EMBL" id="UINC01180254">
    <property type="protein sequence ID" value="SVD89352.1"/>
    <property type="molecule type" value="Genomic_DNA"/>
</dbReference>
<dbReference type="InterPro" id="IPR029068">
    <property type="entry name" value="Glyas_Bleomycin-R_OHBP_Dase"/>
</dbReference>
<organism evidence="1">
    <name type="scientific">marine metagenome</name>
    <dbReference type="NCBI Taxonomy" id="408172"/>
    <lineage>
        <taxon>unclassified sequences</taxon>
        <taxon>metagenomes</taxon>
        <taxon>ecological metagenomes</taxon>
    </lineage>
</organism>
<reference evidence="1" key="1">
    <citation type="submission" date="2018-05" db="EMBL/GenBank/DDBJ databases">
        <authorList>
            <person name="Lanie J.A."/>
            <person name="Ng W.-L."/>
            <person name="Kazmierczak K.M."/>
            <person name="Andrzejewski T.M."/>
            <person name="Davidsen T.M."/>
            <person name="Wayne K.J."/>
            <person name="Tettelin H."/>
            <person name="Glass J.I."/>
            <person name="Rusch D."/>
            <person name="Podicherti R."/>
            <person name="Tsui H.-C.T."/>
            <person name="Winkler M.E."/>
        </authorList>
    </citation>
    <scope>NUCLEOTIDE SEQUENCE</scope>
</reference>
<evidence type="ECO:0008006" key="2">
    <source>
        <dbReference type="Google" id="ProtNLM"/>
    </source>
</evidence>
<name>A0A382Z1H5_9ZZZZ</name>
<proteinExistence type="predicted"/>
<accession>A0A382Z1H5</accession>
<feature type="non-terminal residue" evidence="1">
    <location>
        <position position="1"/>
    </location>
</feature>
<feature type="non-terminal residue" evidence="1">
    <location>
        <position position="233"/>
    </location>
</feature>
<protein>
    <recommendedName>
        <fullName evidence="2">VOC domain-containing protein</fullName>
    </recommendedName>
</protein>
<dbReference type="AlphaFoldDB" id="A0A382Z1H5"/>
<dbReference type="SUPFAM" id="SSF54593">
    <property type="entry name" value="Glyoxalase/Bleomycin resistance protein/Dihydroxybiphenyl dioxygenase"/>
    <property type="match status" value="1"/>
</dbReference>
<gene>
    <name evidence="1" type="ORF">METZ01_LOCUS442206</name>
</gene>
<sequence length="233" mass="26610">MQLEIRDVQIRIHGDFSSALYRIVIHGGARWEYTDLATIFQVFRKVEDRWKLIGHTESLRLDDSDIPPPVDNVPNRRAPFRFDFVYPVKDLKRAIDFYSPLLGPPTVVTATRASFRMQDSYFELEAEPIDERITIVDVNANGYGVIDVDSLTNIASRLSEIGSYNLHQRSCGKDQCMVTEDPSGNVLVWRENKVKKSLQAVRPTIVFGSGESHNRRNLFSTMTAWMATDLESL</sequence>
<dbReference type="Gene3D" id="3.10.180.10">
    <property type="entry name" value="2,3-Dihydroxybiphenyl 1,2-Dioxygenase, domain 1"/>
    <property type="match status" value="1"/>
</dbReference>